<keyword evidence="13" id="KW-1185">Reference proteome</keyword>
<keyword evidence="3 10" id="KW-0285">Flavoprotein</keyword>
<dbReference type="GO" id="GO:0016740">
    <property type="term" value="F:transferase activity"/>
    <property type="evidence" value="ECO:0007669"/>
    <property type="project" value="UniProtKB-UniRule"/>
</dbReference>
<dbReference type="Pfam" id="PF02424">
    <property type="entry name" value="ApbE"/>
    <property type="match status" value="1"/>
</dbReference>
<comment type="cofactor">
    <cofactor evidence="11">
        <name>Mg(2+)</name>
        <dbReference type="ChEBI" id="CHEBI:18420"/>
    </cofactor>
    <cofactor evidence="11">
        <name>Mn(2+)</name>
        <dbReference type="ChEBI" id="CHEBI:29035"/>
    </cofactor>
    <text evidence="11">Magnesium. Can also use manganese.</text>
</comment>
<dbReference type="InterPro" id="IPR024932">
    <property type="entry name" value="ApbE"/>
</dbReference>
<evidence type="ECO:0000256" key="3">
    <source>
        <dbReference type="ARBA" id="ARBA00022630"/>
    </source>
</evidence>
<keyword evidence="7 10" id="KW-0460">Magnesium</keyword>
<evidence type="ECO:0000256" key="11">
    <source>
        <dbReference type="PIRSR" id="PIRSR006268-2"/>
    </source>
</evidence>
<evidence type="ECO:0000256" key="2">
    <source>
        <dbReference type="ARBA" id="ARBA00016337"/>
    </source>
</evidence>
<evidence type="ECO:0000256" key="9">
    <source>
        <dbReference type="ARBA" id="ARBA00048540"/>
    </source>
</evidence>
<dbReference type="PANTHER" id="PTHR30040">
    <property type="entry name" value="THIAMINE BIOSYNTHESIS LIPOPROTEIN APBE"/>
    <property type="match status" value="1"/>
</dbReference>
<evidence type="ECO:0000313" key="12">
    <source>
        <dbReference type="EMBL" id="KAB7652469.1"/>
    </source>
</evidence>
<keyword evidence="5 10" id="KW-0479">Metal-binding</keyword>
<organism evidence="12 13">
    <name type="scientific">Sutterella seckii</name>
    <dbReference type="NCBI Taxonomy" id="1944635"/>
    <lineage>
        <taxon>Bacteria</taxon>
        <taxon>Pseudomonadati</taxon>
        <taxon>Pseudomonadota</taxon>
        <taxon>Betaproteobacteria</taxon>
        <taxon>Burkholderiales</taxon>
        <taxon>Sutterellaceae</taxon>
        <taxon>Sutterella</taxon>
    </lineage>
</organism>
<evidence type="ECO:0000256" key="7">
    <source>
        <dbReference type="ARBA" id="ARBA00022842"/>
    </source>
</evidence>
<evidence type="ECO:0000256" key="10">
    <source>
        <dbReference type="PIRNR" id="PIRNR006268"/>
    </source>
</evidence>
<feature type="binding site" evidence="11">
    <location>
        <position position="200"/>
    </location>
    <ligand>
        <name>Mg(2+)</name>
        <dbReference type="ChEBI" id="CHEBI:18420"/>
    </ligand>
</feature>
<feature type="binding site" evidence="11">
    <location>
        <position position="318"/>
    </location>
    <ligand>
        <name>Mg(2+)</name>
        <dbReference type="ChEBI" id="CHEBI:18420"/>
    </ligand>
</feature>
<evidence type="ECO:0000256" key="8">
    <source>
        <dbReference type="ARBA" id="ARBA00031306"/>
    </source>
</evidence>
<dbReference type="Proteomes" id="UP000469462">
    <property type="component" value="Unassembled WGS sequence"/>
</dbReference>
<evidence type="ECO:0000313" key="13">
    <source>
        <dbReference type="Proteomes" id="UP000469462"/>
    </source>
</evidence>
<dbReference type="SUPFAM" id="SSF143631">
    <property type="entry name" value="ApbE-like"/>
    <property type="match status" value="1"/>
</dbReference>
<evidence type="ECO:0000256" key="4">
    <source>
        <dbReference type="ARBA" id="ARBA00022679"/>
    </source>
</evidence>
<name>A0AAI9WP32_9BURK</name>
<comment type="caution">
    <text evidence="12">The sequence shown here is derived from an EMBL/GenBank/DDBJ whole genome shotgun (WGS) entry which is preliminary data.</text>
</comment>
<evidence type="ECO:0000256" key="5">
    <source>
        <dbReference type="ARBA" id="ARBA00022723"/>
    </source>
</evidence>
<dbReference type="PANTHER" id="PTHR30040:SF2">
    <property type="entry name" value="FAD:PROTEIN FMN TRANSFERASE"/>
    <property type="match status" value="1"/>
</dbReference>
<keyword evidence="6 10" id="KW-0274">FAD</keyword>
<dbReference type="GO" id="GO:0046872">
    <property type="term" value="F:metal ion binding"/>
    <property type="evidence" value="ECO:0007669"/>
    <property type="project" value="UniProtKB-UniRule"/>
</dbReference>
<dbReference type="PIRSF" id="PIRSF006268">
    <property type="entry name" value="ApbE"/>
    <property type="match status" value="1"/>
</dbReference>
<accession>A0AAI9WP32</accession>
<dbReference type="EMBL" id="WEHW01000003">
    <property type="protein sequence ID" value="KAB7652469.1"/>
    <property type="molecule type" value="Genomic_DNA"/>
</dbReference>
<evidence type="ECO:0000256" key="6">
    <source>
        <dbReference type="ARBA" id="ARBA00022827"/>
    </source>
</evidence>
<evidence type="ECO:0000256" key="1">
    <source>
        <dbReference type="ARBA" id="ARBA00011955"/>
    </source>
</evidence>
<proteinExistence type="inferred from homology"/>
<feature type="binding site" evidence="11">
    <location>
        <position position="314"/>
    </location>
    <ligand>
        <name>Mg(2+)</name>
        <dbReference type="ChEBI" id="CHEBI:18420"/>
    </ligand>
</feature>
<dbReference type="EC" id="2.7.1.180" evidence="1 10"/>
<comment type="catalytic activity">
    <reaction evidence="9 10">
        <text>L-threonyl-[protein] + FAD = FMN-L-threonyl-[protein] + AMP + H(+)</text>
        <dbReference type="Rhea" id="RHEA:36847"/>
        <dbReference type="Rhea" id="RHEA-COMP:11060"/>
        <dbReference type="Rhea" id="RHEA-COMP:11061"/>
        <dbReference type="ChEBI" id="CHEBI:15378"/>
        <dbReference type="ChEBI" id="CHEBI:30013"/>
        <dbReference type="ChEBI" id="CHEBI:57692"/>
        <dbReference type="ChEBI" id="CHEBI:74257"/>
        <dbReference type="ChEBI" id="CHEBI:456215"/>
        <dbReference type="EC" id="2.7.1.180"/>
    </reaction>
</comment>
<comment type="similarity">
    <text evidence="10">Belongs to the ApbE family.</text>
</comment>
<protein>
    <recommendedName>
        <fullName evidence="2 10">FAD:protein FMN transferase</fullName>
        <ecNumber evidence="1 10">2.7.1.180</ecNumber>
    </recommendedName>
    <alternativeName>
        <fullName evidence="8 10">Flavin transferase</fullName>
    </alternativeName>
</protein>
<dbReference type="Gene3D" id="3.10.520.10">
    <property type="entry name" value="ApbE-like domains"/>
    <property type="match status" value="1"/>
</dbReference>
<dbReference type="RefSeq" id="WP_152156911.1">
    <property type="nucleotide sequence ID" value="NZ_WEHW01000003.1"/>
</dbReference>
<gene>
    <name evidence="12" type="ORF">GBM96_02335</name>
</gene>
<reference evidence="12 13" key="1">
    <citation type="submission" date="2019-10" db="EMBL/GenBank/DDBJ databases">
        <title>Genome diversity of Sutterella seckii.</title>
        <authorList>
            <person name="Chaplin A.V."/>
            <person name="Sokolova S.R."/>
            <person name="Mosin K.A."/>
            <person name="Ivanova E.L."/>
            <person name="Kochetkova T.O."/>
            <person name="Goltsov A.Y."/>
            <person name="Trofimov D.Y."/>
            <person name="Efimov B.A."/>
        </authorList>
    </citation>
    <scope>NUCLEOTIDE SEQUENCE [LARGE SCALE GENOMIC DNA]</scope>
    <source>
        <strain evidence="12 13">ASD3426</strain>
    </source>
</reference>
<dbReference type="AlphaFoldDB" id="A0AAI9WP32"/>
<keyword evidence="4 10" id="KW-0808">Transferase</keyword>
<dbReference type="InterPro" id="IPR003374">
    <property type="entry name" value="ApbE-like_sf"/>
</dbReference>
<sequence>MLRHSLSFLVPGRTLRLLAVSLAIAAAIGFSFPPESVSAAPASASQEAEAAEYELDTTTLHMGTVVSAKLLGKTPEAVKRYAELVESEVKRYDDMMSVHKETPLNEVNRRAGEAVPVTPEIAEMSRMALKIADETGSAFEPMIGPLVNLWKIGFGGNEVPSDEAIKKAIELVDHRKVRVWEDKGQWFMQIGKGQNVDMGAIAKGYIGQKLAEKLVVAGATHGLLDLGGNVVAIGEKFPGQPWRIGLQSPDKERGSYFAVISAANESVITSGAYERNFEKNGRRYGHILSPVTGRPVTTDIASVTIVDSHGARADALCTALFAMGWDKAEAFLRAHPEVHAVLLKENLEDALVSEALRNKIQPYDSNLRMHFIEQQGS</sequence>